<evidence type="ECO:0000313" key="2">
    <source>
        <dbReference type="Proteomes" id="UP001596160"/>
    </source>
</evidence>
<keyword evidence="2" id="KW-1185">Reference proteome</keyword>
<comment type="caution">
    <text evidence="1">The sequence shown here is derived from an EMBL/GenBank/DDBJ whole genome shotgun (WGS) entry which is preliminary data.</text>
</comment>
<accession>A0ABW0AQN6</accession>
<dbReference type="RefSeq" id="WP_344485350.1">
    <property type="nucleotide sequence ID" value="NZ_BAAASB010000028.1"/>
</dbReference>
<dbReference type="EMBL" id="JBHSKP010000029">
    <property type="protein sequence ID" value="MFC5156094.1"/>
    <property type="molecule type" value="Genomic_DNA"/>
</dbReference>
<dbReference type="InterPro" id="IPR045991">
    <property type="entry name" value="DUF5947"/>
</dbReference>
<dbReference type="Proteomes" id="UP001596160">
    <property type="component" value="Unassembled WGS sequence"/>
</dbReference>
<gene>
    <name evidence="1" type="ORF">ACFPRH_30730</name>
</gene>
<protein>
    <submittedName>
        <fullName evidence="1">DUF5947 family protein</fullName>
    </submittedName>
</protein>
<dbReference type="Pfam" id="PF19372">
    <property type="entry name" value="DUF5947"/>
    <property type="match status" value="1"/>
</dbReference>
<organism evidence="1 2">
    <name type="scientific">Streptomyces amakusaensis</name>
    <dbReference type="NCBI Taxonomy" id="67271"/>
    <lineage>
        <taxon>Bacteria</taxon>
        <taxon>Bacillati</taxon>
        <taxon>Actinomycetota</taxon>
        <taxon>Actinomycetes</taxon>
        <taxon>Kitasatosporales</taxon>
        <taxon>Streptomycetaceae</taxon>
        <taxon>Streptomyces</taxon>
    </lineage>
</organism>
<reference evidence="2" key="1">
    <citation type="journal article" date="2019" name="Int. J. Syst. Evol. Microbiol.">
        <title>The Global Catalogue of Microorganisms (GCM) 10K type strain sequencing project: providing services to taxonomists for standard genome sequencing and annotation.</title>
        <authorList>
            <consortium name="The Broad Institute Genomics Platform"/>
            <consortium name="The Broad Institute Genome Sequencing Center for Infectious Disease"/>
            <person name="Wu L."/>
            <person name="Ma J."/>
        </authorList>
    </citation>
    <scope>NUCLEOTIDE SEQUENCE [LARGE SCALE GENOMIC DNA]</scope>
    <source>
        <strain evidence="2">PCU 266</strain>
    </source>
</reference>
<proteinExistence type="predicted"/>
<sequence>MRAPAPPKPERCAFCGVRLAPGHRHLADTAERALVCACTGCALLLNRPGAAGGRYRGVPDRCLTDPGHQVAEAAWATLGIPVSTAFLLLNSALDAPVLCYPGPAGATESELAATAWRTVFGDSRLAAALEPDVEALLLRRTRERVQCFLVPIDLCYELVGRMRLHWRGFDGGAEAHAELDSFFAAVADRARTLPEEILR</sequence>
<evidence type="ECO:0000313" key="1">
    <source>
        <dbReference type="EMBL" id="MFC5156094.1"/>
    </source>
</evidence>
<name>A0ABW0AQN6_9ACTN</name>